<accession>A0A8X6I1V8</accession>
<dbReference type="Proteomes" id="UP000887116">
    <property type="component" value="Unassembled WGS sequence"/>
</dbReference>
<dbReference type="PANTHER" id="PTHR47331">
    <property type="entry name" value="PHD-TYPE DOMAIN-CONTAINING PROTEIN"/>
    <property type="match status" value="1"/>
</dbReference>
<dbReference type="SUPFAM" id="SSF56672">
    <property type="entry name" value="DNA/RNA polymerases"/>
    <property type="match status" value="1"/>
</dbReference>
<dbReference type="GO" id="GO:0071897">
    <property type="term" value="P:DNA biosynthetic process"/>
    <property type="evidence" value="ECO:0007669"/>
    <property type="project" value="UniProtKB-ARBA"/>
</dbReference>
<evidence type="ECO:0000313" key="2">
    <source>
        <dbReference type="Proteomes" id="UP000887116"/>
    </source>
</evidence>
<keyword evidence="2" id="KW-1185">Reference proteome</keyword>
<evidence type="ECO:0000313" key="1">
    <source>
        <dbReference type="EMBL" id="GFQ85907.1"/>
    </source>
</evidence>
<dbReference type="InterPro" id="IPR043502">
    <property type="entry name" value="DNA/RNA_pol_sf"/>
</dbReference>
<reference evidence="1" key="1">
    <citation type="submission" date="2020-07" db="EMBL/GenBank/DDBJ databases">
        <title>Multicomponent nature underlies the extraordinary mechanical properties of spider dragline silk.</title>
        <authorList>
            <person name="Kono N."/>
            <person name="Nakamura H."/>
            <person name="Mori M."/>
            <person name="Yoshida Y."/>
            <person name="Ohtoshi R."/>
            <person name="Malay A.D."/>
            <person name="Moran D.A.P."/>
            <person name="Tomita M."/>
            <person name="Numata K."/>
            <person name="Arakawa K."/>
        </authorList>
    </citation>
    <scope>NUCLEOTIDE SEQUENCE</scope>
</reference>
<name>A0A8X6I1V8_TRICU</name>
<dbReference type="OrthoDB" id="6436442at2759"/>
<proteinExistence type="predicted"/>
<dbReference type="InterPro" id="IPR043128">
    <property type="entry name" value="Rev_trsase/Diguanyl_cyclase"/>
</dbReference>
<organism evidence="1 2">
    <name type="scientific">Trichonephila clavata</name>
    <name type="common">Joro spider</name>
    <name type="synonym">Nephila clavata</name>
    <dbReference type="NCBI Taxonomy" id="2740835"/>
    <lineage>
        <taxon>Eukaryota</taxon>
        <taxon>Metazoa</taxon>
        <taxon>Ecdysozoa</taxon>
        <taxon>Arthropoda</taxon>
        <taxon>Chelicerata</taxon>
        <taxon>Arachnida</taxon>
        <taxon>Araneae</taxon>
        <taxon>Araneomorphae</taxon>
        <taxon>Entelegynae</taxon>
        <taxon>Araneoidea</taxon>
        <taxon>Nephilidae</taxon>
        <taxon>Trichonephila</taxon>
    </lineage>
</organism>
<dbReference type="Gene3D" id="3.30.70.270">
    <property type="match status" value="1"/>
</dbReference>
<dbReference type="AlphaFoldDB" id="A0A8X6I1V8"/>
<dbReference type="Gene3D" id="3.10.10.10">
    <property type="entry name" value="HIV Type 1 Reverse Transcriptase, subunit A, domain 1"/>
    <property type="match status" value="1"/>
</dbReference>
<dbReference type="EMBL" id="BMAO01003135">
    <property type="protein sequence ID" value="GFQ85907.1"/>
    <property type="molecule type" value="Genomic_DNA"/>
</dbReference>
<comment type="caution">
    <text evidence="1">The sequence shown here is derived from an EMBL/GenBank/DDBJ whole genome shotgun (WGS) entry which is preliminary data.</text>
</comment>
<protein>
    <recommendedName>
        <fullName evidence="3">Reverse transcriptase domain-containing protein</fullName>
    </recommendedName>
</protein>
<evidence type="ECO:0008006" key="3">
    <source>
        <dbReference type="Google" id="ProtNLM"/>
    </source>
</evidence>
<gene>
    <name evidence="1" type="primary">AVEN_324_1</name>
    <name evidence="1" type="ORF">TNCT_484771</name>
</gene>
<sequence length="620" mass="72083">MLTVHIFQSERPTKHVYPKVRIRVKSLISNKEIEIEALETKQLSSAHISIPAKEVRERIERLDESLVAVETIFGFCIHGSISEDKDNDETSVNLAVSKESISDQLNQFWQLENLGIEVEEDIKDISENEIFKSFESSIEYSDDYAKENIIESVIETPKLQGYQPTFYLPHTCVKRLDKTTTKIRIVFDGSSHGENQLSLNDCLNSGVNLNPDLLELILKFRENPIAYTADIEKAFLQIELHEQDRDVARLFWTKNLIDYDPKNLQVYRLTQVLFGLTSSPFMLAATIRYHLKKYKDKFPDTAKIVESSLNVDDFIRGQENVDKALQTSLESIEIFKEAGMSLRKWLTNSKELERFWIENKVPVEEFNCLSDEEVVPLKVLGICWDKKEDKFYFDFTVGLRAGQIDLIPLLRIELRKSKNYLPPSDWHHCPGKENPAEFLTRVEGAEEKNLELRRKSEKTIQNQCILEPNDHVLDLKKYSSLNKVLRVTAWILRFLTNRRRNNIKDSYLSLSLHANEIEQAELYWIKETEREFYSSEILALKKQQPIRHDSKIRSLVPILDSQDILRISTRLEEADLVIGEKQPILLPTKSKFTELLVIREHITVFHSGVSATLTQIRRKF</sequence>